<dbReference type="GO" id="GO:0046712">
    <property type="term" value="P:GDP catabolic process"/>
    <property type="evidence" value="ECO:0007669"/>
    <property type="project" value="Ensembl"/>
</dbReference>
<dbReference type="GO" id="GO:0046067">
    <property type="term" value="P:dGDP catabolic process"/>
    <property type="evidence" value="ECO:0007669"/>
    <property type="project" value="Ensembl"/>
</dbReference>
<dbReference type="PANTHER" id="PTHR22769">
    <property type="entry name" value="MUTT/NUDIX HYDROLASE"/>
    <property type="match status" value="1"/>
</dbReference>
<dbReference type="PANTHER" id="PTHR22769:SF56">
    <property type="entry name" value="8-OXO-DGDP PHOSPHATASE NUDT18"/>
    <property type="match status" value="1"/>
</dbReference>
<evidence type="ECO:0000313" key="1">
    <source>
        <dbReference type="Ensembl" id="ENSSPUP00000014817.1"/>
    </source>
</evidence>
<evidence type="ECO:0000313" key="2">
    <source>
        <dbReference type="Proteomes" id="UP000694392"/>
    </source>
</evidence>
<dbReference type="OMA" id="TWWKVED"/>
<dbReference type="GO" id="GO:0044716">
    <property type="term" value="F:8-oxo-GDP phosphatase activity"/>
    <property type="evidence" value="ECO:0007669"/>
    <property type="project" value="Ensembl"/>
</dbReference>
<dbReference type="GO" id="GO:0046057">
    <property type="term" value="P:dADP catabolic process"/>
    <property type="evidence" value="ECO:0007669"/>
    <property type="project" value="Ensembl"/>
</dbReference>
<dbReference type="Ensembl" id="ENSSPUT00000015806.1">
    <property type="protein sequence ID" value="ENSSPUP00000014817.1"/>
    <property type="gene ID" value="ENSSPUG00000011438.1"/>
</dbReference>
<proteinExistence type="predicted"/>
<gene>
    <name evidence="1" type="primary">NUDT18</name>
</gene>
<keyword evidence="2" id="KW-1185">Reference proteome</keyword>
<dbReference type="AlphaFoldDB" id="A0A8D0H6G1"/>
<dbReference type="Proteomes" id="UP000694392">
    <property type="component" value="Unplaced"/>
</dbReference>
<reference evidence="1" key="2">
    <citation type="submission" date="2025-09" db="UniProtKB">
        <authorList>
            <consortium name="Ensembl"/>
        </authorList>
    </citation>
    <scope>IDENTIFICATION</scope>
</reference>
<reference evidence="1" key="1">
    <citation type="submission" date="2025-08" db="UniProtKB">
        <authorList>
            <consortium name="Ensembl"/>
        </authorList>
    </citation>
    <scope>IDENTIFICATION</scope>
</reference>
<dbReference type="GO" id="GO:0044715">
    <property type="term" value="F:8-oxo-dGDP phosphatase activity"/>
    <property type="evidence" value="ECO:0007669"/>
    <property type="project" value="Ensembl"/>
</dbReference>
<protein>
    <submittedName>
        <fullName evidence="1">Nudix hydrolase 18</fullName>
    </submittedName>
</protein>
<dbReference type="GeneTree" id="ENSGT00390000002931"/>
<dbReference type="GO" id="GO:0044717">
    <property type="term" value="F:8-hydroxy-dADP phosphatase activity"/>
    <property type="evidence" value="ECO:0007669"/>
    <property type="project" value="Ensembl"/>
</dbReference>
<name>A0A8D0H6G1_SPHPU</name>
<accession>A0A8D0H6G1</accession>
<organism evidence="1 2">
    <name type="scientific">Sphenodon punctatus</name>
    <name type="common">Tuatara</name>
    <name type="synonym">Hatteria punctata</name>
    <dbReference type="NCBI Taxonomy" id="8508"/>
    <lineage>
        <taxon>Eukaryota</taxon>
        <taxon>Metazoa</taxon>
        <taxon>Chordata</taxon>
        <taxon>Craniata</taxon>
        <taxon>Vertebrata</taxon>
        <taxon>Euteleostomi</taxon>
        <taxon>Lepidosauria</taxon>
        <taxon>Sphenodontia</taxon>
        <taxon>Sphenodontidae</taxon>
        <taxon>Sphenodon</taxon>
    </lineage>
</organism>
<sequence>MGHGTCRRAGWSPTRPLWRPCRGGALKTLQDADAESLQALWCDLESPPHPLRARDILPLIDLAVQYQASPSHPPTLPVELPCTFICQRLLVAFSSGTGDVWILLSSTGSLHLPVTSSGTSPSELNSSLQVAVHRLLEQCLPLPQMAIQTRGLLGLQHLGKGAGQSDGVCFNVLVTVQHSGQGDQEFPPEMQGNTVTWWKVEDETLKSRILERLNVASVVPVYS</sequence>